<name>A0A1Q2CK32_9ACTN</name>
<protein>
    <submittedName>
        <fullName evidence="10">DNA-binding response regulator</fullName>
    </submittedName>
</protein>
<dbReference type="GO" id="GO:0006355">
    <property type="term" value="P:regulation of DNA-templated transcription"/>
    <property type="evidence" value="ECO:0007669"/>
    <property type="project" value="InterPro"/>
</dbReference>
<dbReference type="PROSITE" id="PS50110">
    <property type="entry name" value="RESPONSE_REGULATORY"/>
    <property type="match status" value="1"/>
</dbReference>
<evidence type="ECO:0000256" key="1">
    <source>
        <dbReference type="ARBA" id="ARBA00022553"/>
    </source>
</evidence>
<proteinExistence type="predicted"/>
<reference evidence="11" key="1">
    <citation type="submission" date="2017-02" db="EMBL/GenBank/DDBJ databases">
        <title>Tessaracoccus aquaemaris sp. nov., isolated from the intestine of a Korean rockfish, Sebastes schlegelii, in a marine aquaculture pond.</title>
        <authorList>
            <person name="Tak E.J."/>
            <person name="Bae J.-W."/>
        </authorList>
    </citation>
    <scope>NUCLEOTIDE SEQUENCE [LARGE SCALE GENOMIC DNA]</scope>
    <source>
        <strain evidence="11">NSG39</strain>
    </source>
</reference>
<keyword evidence="5" id="KW-0804">Transcription</keyword>
<evidence type="ECO:0000259" key="9">
    <source>
        <dbReference type="PROSITE" id="PS51755"/>
    </source>
</evidence>
<accession>A0A1Q2CK32</accession>
<keyword evidence="4 7" id="KW-0238">DNA-binding</keyword>
<dbReference type="PANTHER" id="PTHR48111:SF36">
    <property type="entry name" value="TRANSCRIPTIONAL REGULATORY PROTEIN CUTR"/>
    <property type="match status" value="1"/>
</dbReference>
<feature type="domain" description="OmpR/PhoB-type" evidence="9">
    <location>
        <begin position="123"/>
        <end position="220"/>
    </location>
</feature>
<evidence type="ECO:0000256" key="2">
    <source>
        <dbReference type="ARBA" id="ARBA00023012"/>
    </source>
</evidence>
<dbReference type="InterPro" id="IPR001789">
    <property type="entry name" value="Sig_transdc_resp-reg_receiver"/>
</dbReference>
<evidence type="ECO:0000256" key="4">
    <source>
        <dbReference type="ARBA" id="ARBA00023125"/>
    </source>
</evidence>
<dbReference type="PANTHER" id="PTHR48111">
    <property type="entry name" value="REGULATOR OF RPOS"/>
    <property type="match status" value="1"/>
</dbReference>
<dbReference type="InterPro" id="IPR001867">
    <property type="entry name" value="OmpR/PhoB-type_DNA-bd"/>
</dbReference>
<dbReference type="FunFam" id="3.40.50.2300:FF:000002">
    <property type="entry name" value="DNA-binding response regulator PhoP"/>
    <property type="match status" value="1"/>
</dbReference>
<dbReference type="KEGG" id="tes:BW730_01605"/>
<dbReference type="Gene3D" id="3.40.50.2300">
    <property type="match status" value="1"/>
</dbReference>
<feature type="DNA-binding region" description="OmpR/PhoB-type" evidence="7">
    <location>
        <begin position="123"/>
        <end position="220"/>
    </location>
</feature>
<gene>
    <name evidence="10" type="ORF">BW730_01605</name>
</gene>
<evidence type="ECO:0000256" key="3">
    <source>
        <dbReference type="ARBA" id="ARBA00023015"/>
    </source>
</evidence>
<dbReference type="SUPFAM" id="SSF52172">
    <property type="entry name" value="CheY-like"/>
    <property type="match status" value="1"/>
</dbReference>
<keyword evidence="3" id="KW-0805">Transcription regulation</keyword>
<dbReference type="SUPFAM" id="SSF46894">
    <property type="entry name" value="C-terminal effector domain of the bipartite response regulators"/>
    <property type="match status" value="1"/>
</dbReference>
<dbReference type="PROSITE" id="PS51755">
    <property type="entry name" value="OMPR_PHOB"/>
    <property type="match status" value="1"/>
</dbReference>
<organism evidence="10 11">
    <name type="scientific">Tessaracoccus aquimaris</name>
    <dbReference type="NCBI Taxonomy" id="1332264"/>
    <lineage>
        <taxon>Bacteria</taxon>
        <taxon>Bacillati</taxon>
        <taxon>Actinomycetota</taxon>
        <taxon>Actinomycetes</taxon>
        <taxon>Propionibacteriales</taxon>
        <taxon>Propionibacteriaceae</taxon>
        <taxon>Tessaracoccus</taxon>
    </lineage>
</organism>
<evidence type="ECO:0000313" key="11">
    <source>
        <dbReference type="Proteomes" id="UP000188145"/>
    </source>
</evidence>
<dbReference type="Gene3D" id="1.10.10.10">
    <property type="entry name" value="Winged helix-like DNA-binding domain superfamily/Winged helix DNA-binding domain"/>
    <property type="match status" value="1"/>
</dbReference>
<dbReference type="AlphaFoldDB" id="A0A1Q2CK32"/>
<dbReference type="GO" id="GO:0000156">
    <property type="term" value="F:phosphorelay response regulator activity"/>
    <property type="evidence" value="ECO:0007669"/>
    <property type="project" value="TreeGrafter"/>
</dbReference>
<dbReference type="OrthoDB" id="9812490at2"/>
<dbReference type="CDD" id="cd00383">
    <property type="entry name" value="trans_reg_C"/>
    <property type="match status" value="1"/>
</dbReference>
<sequence length="226" mass="24497">MRLLIVEDETDLAAAVRRGLVAEGFAVDVVHDGPAGFELARRGDYDAVILDLMLPGMSGFRIIDRLRAEGVATPVLVLTAKLGEYDQTDALDAGADDYLTKPFSFPVLVARIRALLRRSSAQGTLLQVGSVRVDLLARTGTRGERRIDLTPLEFSLVELLARTPGIPVPKSAILAELWPDEARDPNLVEARVLSVRRKLDAPFGGRAIETVRGEGYRLVADRTAGG</sequence>
<evidence type="ECO:0000256" key="6">
    <source>
        <dbReference type="PROSITE-ProRule" id="PRU00169"/>
    </source>
</evidence>
<keyword evidence="2" id="KW-0902">Two-component regulatory system</keyword>
<feature type="domain" description="Response regulatory" evidence="8">
    <location>
        <begin position="2"/>
        <end position="116"/>
    </location>
</feature>
<dbReference type="Proteomes" id="UP000188145">
    <property type="component" value="Chromosome"/>
</dbReference>
<dbReference type="InterPro" id="IPR011006">
    <property type="entry name" value="CheY-like_superfamily"/>
</dbReference>
<keyword evidence="11" id="KW-1185">Reference proteome</keyword>
<dbReference type="Pfam" id="PF00486">
    <property type="entry name" value="Trans_reg_C"/>
    <property type="match status" value="1"/>
</dbReference>
<evidence type="ECO:0000256" key="5">
    <source>
        <dbReference type="ARBA" id="ARBA00023163"/>
    </source>
</evidence>
<dbReference type="GO" id="GO:0000976">
    <property type="term" value="F:transcription cis-regulatory region binding"/>
    <property type="evidence" value="ECO:0007669"/>
    <property type="project" value="TreeGrafter"/>
</dbReference>
<dbReference type="Gene3D" id="6.10.250.690">
    <property type="match status" value="1"/>
</dbReference>
<dbReference type="Pfam" id="PF00072">
    <property type="entry name" value="Response_reg"/>
    <property type="match status" value="1"/>
</dbReference>
<dbReference type="EMBL" id="CP019606">
    <property type="protein sequence ID" value="AQP46443.1"/>
    <property type="molecule type" value="Genomic_DNA"/>
</dbReference>
<evidence type="ECO:0000256" key="7">
    <source>
        <dbReference type="PROSITE-ProRule" id="PRU01091"/>
    </source>
</evidence>
<keyword evidence="1 6" id="KW-0597">Phosphoprotein</keyword>
<dbReference type="SMART" id="SM00448">
    <property type="entry name" value="REC"/>
    <property type="match status" value="1"/>
</dbReference>
<dbReference type="RefSeq" id="WP_077684774.1">
    <property type="nucleotide sequence ID" value="NZ_CP019606.1"/>
</dbReference>
<dbReference type="GO" id="GO:0005829">
    <property type="term" value="C:cytosol"/>
    <property type="evidence" value="ECO:0007669"/>
    <property type="project" value="TreeGrafter"/>
</dbReference>
<feature type="modified residue" description="4-aspartylphosphate" evidence="6">
    <location>
        <position position="51"/>
    </location>
</feature>
<dbReference type="GO" id="GO:0032993">
    <property type="term" value="C:protein-DNA complex"/>
    <property type="evidence" value="ECO:0007669"/>
    <property type="project" value="TreeGrafter"/>
</dbReference>
<dbReference type="InterPro" id="IPR036388">
    <property type="entry name" value="WH-like_DNA-bd_sf"/>
</dbReference>
<dbReference type="InterPro" id="IPR016032">
    <property type="entry name" value="Sig_transdc_resp-reg_C-effctor"/>
</dbReference>
<evidence type="ECO:0000313" key="10">
    <source>
        <dbReference type="EMBL" id="AQP46443.1"/>
    </source>
</evidence>
<dbReference type="SMART" id="SM00862">
    <property type="entry name" value="Trans_reg_C"/>
    <property type="match status" value="1"/>
</dbReference>
<dbReference type="STRING" id="1332264.BW730_01605"/>
<evidence type="ECO:0000259" key="8">
    <source>
        <dbReference type="PROSITE" id="PS50110"/>
    </source>
</evidence>
<dbReference type="InterPro" id="IPR039420">
    <property type="entry name" value="WalR-like"/>
</dbReference>